<dbReference type="Pfam" id="PF06516">
    <property type="entry name" value="NUP"/>
    <property type="match status" value="1"/>
</dbReference>
<dbReference type="InterPro" id="IPR009486">
    <property type="entry name" value="Pur_nuclsid_perm"/>
</dbReference>
<reference evidence="1" key="1">
    <citation type="submission" date="2014-08" db="EMBL/GenBank/DDBJ databases">
        <authorList>
            <person name="Sharma Rahul"/>
            <person name="Thines Marco"/>
        </authorList>
    </citation>
    <scope>NUCLEOTIDE SEQUENCE</scope>
</reference>
<dbReference type="GO" id="GO:0005783">
    <property type="term" value="C:endoplasmic reticulum"/>
    <property type="evidence" value="ECO:0007669"/>
    <property type="project" value="TreeGrafter"/>
</dbReference>
<protein>
    <submittedName>
        <fullName evidence="1">Purine nucleoside permease</fullName>
    </submittedName>
</protein>
<dbReference type="EMBL" id="LN483166">
    <property type="protein sequence ID" value="CED84359.1"/>
    <property type="molecule type" value="Genomic_DNA"/>
</dbReference>
<organism evidence="1">
    <name type="scientific">Phaffia rhodozyma</name>
    <name type="common">Yeast</name>
    <name type="synonym">Xanthophyllomyces dendrorhous</name>
    <dbReference type="NCBI Taxonomy" id="264483"/>
    <lineage>
        <taxon>Eukaryota</taxon>
        <taxon>Fungi</taxon>
        <taxon>Dikarya</taxon>
        <taxon>Basidiomycota</taxon>
        <taxon>Agaricomycotina</taxon>
        <taxon>Tremellomycetes</taxon>
        <taxon>Cystofilobasidiales</taxon>
        <taxon>Mrakiaceae</taxon>
        <taxon>Phaffia</taxon>
    </lineage>
</organism>
<dbReference type="GO" id="GO:0055085">
    <property type="term" value="P:transmembrane transport"/>
    <property type="evidence" value="ECO:0007669"/>
    <property type="project" value="InterPro"/>
</dbReference>
<dbReference type="PANTHER" id="PTHR38643:SF1">
    <property type="entry name" value="PURINE NUCLEOSIDE PERMEASE C285.05-RELATED"/>
    <property type="match status" value="1"/>
</dbReference>
<proteinExistence type="predicted"/>
<name>A0A0F7SUK9_PHARH</name>
<evidence type="ECO:0000313" key="1">
    <source>
        <dbReference type="EMBL" id="CED84359.1"/>
    </source>
</evidence>
<dbReference type="PANTHER" id="PTHR38643">
    <property type="entry name" value="PURINE NUCLEOSIDE PERMEASE C285.05-RELATED"/>
    <property type="match status" value="1"/>
</dbReference>
<accession>A0A0F7SUK9</accession>
<sequence length="291" mass="31572">MALVLNPMFDLKTTYFFIGGIAGITPHCGTLGSVNFARFTVQVALSYEVDAKQKPENFSTGYFLQGSSAPGEPAGNIYGTEVFEVNTNLLDKVLNVTKNVVLNDSTDVAAYRALYGYAPVSEPPSVVQGTVTTSDVYFFGSLLGEVFANVTKIFTGGKGAGSDYCTTAQEDNATLESLIRAARAGLVDFSRIIIMRTASDLDRAPPGVDEYTSFTADQGGFEIALEHIYVAGKPVIDSIIQEWDDLYLEGIAPQANFTTTADDIQSLDIPETYTYRKRSMQGKASMFAKRR</sequence>
<dbReference type="AlphaFoldDB" id="A0A0F7SUK9"/>